<protein>
    <recommendedName>
        <fullName evidence="5">Mid2 domain-containing protein</fullName>
    </recommendedName>
</protein>
<dbReference type="OrthoDB" id="5367645at2759"/>
<keyword evidence="2" id="KW-1133">Transmembrane helix</keyword>
<reference evidence="3" key="1">
    <citation type="submission" date="2021-07" db="EMBL/GenBank/DDBJ databases">
        <authorList>
            <person name="Durling M."/>
        </authorList>
    </citation>
    <scope>NUCLEOTIDE SEQUENCE</scope>
</reference>
<comment type="caution">
    <text evidence="3">The sequence shown here is derived from an EMBL/GenBank/DDBJ whole genome shotgun (WGS) entry which is preliminary data.</text>
</comment>
<name>A0A9N9Q4H0_9HELO</name>
<evidence type="ECO:0008006" key="5">
    <source>
        <dbReference type="Google" id="ProtNLM"/>
    </source>
</evidence>
<evidence type="ECO:0000313" key="4">
    <source>
        <dbReference type="Proteomes" id="UP000701801"/>
    </source>
</evidence>
<proteinExistence type="predicted"/>
<feature type="compositionally biased region" description="Polar residues" evidence="1">
    <location>
        <begin position="118"/>
        <end position="131"/>
    </location>
</feature>
<dbReference type="CDD" id="cd12087">
    <property type="entry name" value="TM_EGFR-like"/>
    <property type="match status" value="1"/>
</dbReference>
<keyword evidence="2" id="KW-0812">Transmembrane</keyword>
<organism evidence="3 4">
    <name type="scientific">Hymenoscyphus albidus</name>
    <dbReference type="NCBI Taxonomy" id="595503"/>
    <lineage>
        <taxon>Eukaryota</taxon>
        <taxon>Fungi</taxon>
        <taxon>Dikarya</taxon>
        <taxon>Ascomycota</taxon>
        <taxon>Pezizomycotina</taxon>
        <taxon>Leotiomycetes</taxon>
        <taxon>Helotiales</taxon>
        <taxon>Helotiaceae</taxon>
        <taxon>Hymenoscyphus</taxon>
    </lineage>
</organism>
<feature type="compositionally biased region" description="Polar residues" evidence="1">
    <location>
        <begin position="245"/>
        <end position="259"/>
    </location>
</feature>
<evidence type="ECO:0000313" key="3">
    <source>
        <dbReference type="EMBL" id="CAG8974834.1"/>
    </source>
</evidence>
<dbReference type="Proteomes" id="UP000701801">
    <property type="component" value="Unassembled WGS sequence"/>
</dbReference>
<accession>A0A9N9Q4H0</accession>
<feature type="compositionally biased region" description="Low complexity" evidence="1">
    <location>
        <begin position="217"/>
        <end position="232"/>
    </location>
</feature>
<feature type="region of interest" description="Disordered" evidence="1">
    <location>
        <begin position="112"/>
        <end position="153"/>
    </location>
</feature>
<dbReference type="EMBL" id="CAJVRM010000116">
    <property type="protein sequence ID" value="CAG8974834.1"/>
    <property type="molecule type" value="Genomic_DNA"/>
</dbReference>
<keyword evidence="2" id="KW-0472">Membrane</keyword>
<evidence type="ECO:0000256" key="2">
    <source>
        <dbReference type="SAM" id="Phobius"/>
    </source>
</evidence>
<keyword evidence="4" id="KW-1185">Reference proteome</keyword>
<evidence type="ECO:0000256" key="1">
    <source>
        <dbReference type="SAM" id="MobiDB-lite"/>
    </source>
</evidence>
<sequence length="278" mass="29694">MANRGGNHGVTFLYPPTGLSPNYLDTINVIYTSPFSDPLLYTWCRNASNPSDLVQKRIDKVTPYNGTLPVILDYLKVSSCYFNLRPSTTAGNGANSESIVLLPSARSPVPTVYGLQADPTSTPQTNPETTQEANPESTPSPSPSPIPVAVNPANPPSGLATGAIAGITIGASILGIALIASIIFLILRRRRQNNAALSKTALPEKTYEKDHVHINGSYSPSPSYNPSMSSPPIAGQENRYPISEMSASQPGTMGLNPQNVIHELGPGQSENRNSEKRR</sequence>
<dbReference type="AlphaFoldDB" id="A0A9N9Q4H0"/>
<feature type="transmembrane region" description="Helical" evidence="2">
    <location>
        <begin position="163"/>
        <end position="187"/>
    </location>
</feature>
<gene>
    <name evidence="3" type="ORF">HYALB_00000449</name>
</gene>
<feature type="region of interest" description="Disordered" evidence="1">
    <location>
        <begin position="211"/>
        <end position="278"/>
    </location>
</feature>